<evidence type="ECO:0000313" key="2">
    <source>
        <dbReference type="EMBL" id="COW62840.1"/>
    </source>
</evidence>
<evidence type="ECO:0000313" key="1">
    <source>
        <dbReference type="EMBL" id="CKR81437.1"/>
    </source>
</evidence>
<evidence type="ECO:0000313" key="3">
    <source>
        <dbReference type="Proteomes" id="UP000044938"/>
    </source>
</evidence>
<protein>
    <submittedName>
        <fullName evidence="1">Uncharacterized protein</fullName>
    </submittedName>
</protein>
<dbReference type="Proteomes" id="UP000044938">
    <property type="component" value="Unassembled WGS sequence"/>
</dbReference>
<reference evidence="3 4" key="1">
    <citation type="submission" date="2015-03" db="EMBL/GenBank/DDBJ databases">
        <authorList>
            <consortium name="Pathogen Informatics"/>
        </authorList>
    </citation>
    <scope>NUCLEOTIDE SEQUENCE [LARGE SCALE GENOMIC DNA]</scope>
    <source>
        <strain evidence="1 4">Bir 185</strain>
        <strain evidence="2 3">M09401471</strain>
    </source>
</reference>
<gene>
    <name evidence="2" type="ORF">ERS007720_02967</name>
    <name evidence="1" type="ORF">ERS027659_02233</name>
</gene>
<sequence length="58" mass="6178">MGSHSRAPSGIQCVLCTRINHAGLIIVSPAMVANSNLGCHRRRQTSTNSRYANAGNAR</sequence>
<organism evidence="1 4">
    <name type="scientific">Mycobacterium tuberculosis</name>
    <dbReference type="NCBI Taxonomy" id="1773"/>
    <lineage>
        <taxon>Bacteria</taxon>
        <taxon>Bacillati</taxon>
        <taxon>Actinomycetota</taxon>
        <taxon>Actinomycetes</taxon>
        <taxon>Mycobacteriales</taxon>
        <taxon>Mycobacteriaceae</taxon>
        <taxon>Mycobacterium</taxon>
        <taxon>Mycobacterium tuberculosis complex</taxon>
    </lineage>
</organism>
<proteinExistence type="predicted"/>
<evidence type="ECO:0000313" key="4">
    <source>
        <dbReference type="Proteomes" id="UP000050164"/>
    </source>
</evidence>
<accession>A0A655A4G0</accession>
<dbReference type="EMBL" id="CSAJ01000432">
    <property type="protein sequence ID" value="COW62840.1"/>
    <property type="molecule type" value="Genomic_DNA"/>
</dbReference>
<dbReference type="Proteomes" id="UP000050164">
    <property type="component" value="Unassembled WGS sequence"/>
</dbReference>
<name>A0A655A4G0_MYCTX</name>
<dbReference type="AlphaFoldDB" id="A0A655A4G0"/>
<dbReference type="EMBL" id="CNFT01000504">
    <property type="protein sequence ID" value="CKR81437.1"/>
    <property type="molecule type" value="Genomic_DNA"/>
</dbReference>